<reference evidence="1 2" key="1">
    <citation type="submission" date="2015-06" db="EMBL/GenBank/DDBJ databases">
        <title>New insights into the roles of widespread benthic archaea in carbon and nitrogen cycling.</title>
        <authorList>
            <person name="Lazar C.S."/>
            <person name="Baker B.J."/>
            <person name="Seitz K.W."/>
            <person name="Hyde A.S."/>
            <person name="Dick G.J."/>
            <person name="Hinrichs K.-U."/>
            <person name="Teske A.P."/>
        </authorList>
    </citation>
    <scope>NUCLEOTIDE SEQUENCE [LARGE SCALE GENOMIC DNA]</scope>
    <source>
        <strain evidence="1">SG8-32-1</strain>
    </source>
</reference>
<gene>
    <name evidence="1" type="ORF">AC477_03005</name>
</gene>
<proteinExistence type="predicted"/>
<organism evidence="1 2">
    <name type="scientific">miscellaneous Crenarchaeota group-1 archaeon SG8-32-1</name>
    <dbReference type="NCBI Taxonomy" id="1685124"/>
    <lineage>
        <taxon>Archaea</taxon>
        <taxon>Candidatus Bathyarchaeota</taxon>
        <taxon>MCG-1</taxon>
    </lineage>
</organism>
<dbReference type="Gene3D" id="3.60.10.10">
    <property type="entry name" value="Endonuclease/exonuclease/phosphatase"/>
    <property type="match status" value="1"/>
</dbReference>
<comment type="caution">
    <text evidence="1">The sequence shown here is derived from an EMBL/GenBank/DDBJ whole genome shotgun (WGS) entry which is preliminary data.</text>
</comment>
<dbReference type="SUPFAM" id="SSF56219">
    <property type="entry name" value="DNase I-like"/>
    <property type="match status" value="1"/>
</dbReference>
<dbReference type="AlphaFoldDB" id="A0A0M0BVS9"/>
<dbReference type="CDD" id="cd10283">
    <property type="entry name" value="MnuA_DNase1-like"/>
    <property type="match status" value="1"/>
</dbReference>
<dbReference type="PATRIC" id="fig|1685124.3.peg.561"/>
<accession>A0A0M0BVS9</accession>
<evidence type="ECO:0000313" key="1">
    <source>
        <dbReference type="EMBL" id="KON32445.1"/>
    </source>
</evidence>
<evidence type="ECO:0008006" key="3">
    <source>
        <dbReference type="Google" id="ProtNLM"/>
    </source>
</evidence>
<dbReference type="InterPro" id="IPR036691">
    <property type="entry name" value="Endo/exonu/phosph_ase_sf"/>
</dbReference>
<evidence type="ECO:0000313" key="2">
    <source>
        <dbReference type="Proteomes" id="UP000037237"/>
    </source>
</evidence>
<name>A0A0M0BVS9_9ARCH</name>
<protein>
    <recommendedName>
        <fullName evidence="3">Endonuclease/exonuclease/phosphatase domain-containing protein</fullName>
    </recommendedName>
</protein>
<dbReference type="Proteomes" id="UP000037237">
    <property type="component" value="Unassembled WGS sequence"/>
</dbReference>
<dbReference type="EMBL" id="LFWU01000067">
    <property type="protein sequence ID" value="KON32445.1"/>
    <property type="molecule type" value="Genomic_DNA"/>
</dbReference>
<sequence>MPFYRDLNPKEKDADKRTVERLLLLRKQLNEEIPKRTQKKTLLLATWNIRDFDADDYGKRLDEAIYYIAEIISCFDLVAIQEVNKDLTGLKRLMNILGGYWDVIFTDIPLGKRANQERMAFLYDKRKVKFGGLAGELVLPEKNKKGAMKFTQLARIPFICGFTSGWTKFMLATVHIYYGTEKGAEPPERIEEIRQVAQKLKKRTKDEDAWARNLILLGDFNIYRPENKTFQEIIKAGFKIPKKLQELPANAKKDRHYDQIALMTRKDSLDWTGKAGVFDYYKTVFCDTPEDKAIYMRYMTEYETTKEGKPRKESSKAIYYQTYWRTHQMSDHLLMWIELKIDYSDEYLRSKLK</sequence>